<feature type="compositionally biased region" description="Low complexity" evidence="1">
    <location>
        <begin position="76"/>
        <end position="89"/>
    </location>
</feature>
<dbReference type="GeneID" id="85451145"/>
<dbReference type="InterPro" id="IPR011483">
    <property type="entry name" value="Sde182_NH-like"/>
</dbReference>
<comment type="caution">
    <text evidence="3">The sequence shown here is derived from an EMBL/GenBank/DDBJ whole genome shotgun (WGS) entry which is preliminary data.</text>
</comment>
<evidence type="ECO:0000259" key="2">
    <source>
        <dbReference type="Pfam" id="PF07632"/>
    </source>
</evidence>
<dbReference type="Pfam" id="PF07632">
    <property type="entry name" value="Sde182_NH-like"/>
    <property type="match status" value="1"/>
</dbReference>
<accession>A0AAJ0ADK3</accession>
<dbReference type="GO" id="GO:0016799">
    <property type="term" value="F:hydrolase activity, hydrolyzing N-glycosyl compounds"/>
    <property type="evidence" value="ECO:0007669"/>
    <property type="project" value="InterPro"/>
</dbReference>
<organism evidence="3 4">
    <name type="scientific">Colletotrichum godetiae</name>
    <dbReference type="NCBI Taxonomy" id="1209918"/>
    <lineage>
        <taxon>Eukaryota</taxon>
        <taxon>Fungi</taxon>
        <taxon>Dikarya</taxon>
        <taxon>Ascomycota</taxon>
        <taxon>Pezizomycotina</taxon>
        <taxon>Sordariomycetes</taxon>
        <taxon>Hypocreomycetidae</taxon>
        <taxon>Glomerellales</taxon>
        <taxon>Glomerellaceae</taxon>
        <taxon>Colletotrichum</taxon>
        <taxon>Colletotrichum acutatum species complex</taxon>
    </lineage>
</organism>
<dbReference type="InterPro" id="IPR036452">
    <property type="entry name" value="Ribo_hydro-like"/>
</dbReference>
<gene>
    <name evidence="3" type="ORF">BDP55DRAFT_299892</name>
</gene>
<proteinExistence type="predicted"/>
<name>A0AAJ0ADK3_9PEZI</name>
<feature type="domain" description="Cellulose-binding Sde182 nucleoside hydrolase-like" evidence="2">
    <location>
        <begin position="1"/>
        <end position="68"/>
    </location>
</feature>
<dbReference type="EMBL" id="JAHMHR010000049">
    <property type="protein sequence ID" value="KAK1671249.1"/>
    <property type="molecule type" value="Genomic_DNA"/>
</dbReference>
<sequence>MVRYLTYSNEFETKGLIATTSVRMPNETHPEAIELIIKAYGEVVSTLNKHVHPNATFSPAEDLLKLVLGDCQQPPIGLSSLGLRPSGSRGHPRMSFSR</sequence>
<protein>
    <recommendedName>
        <fullName evidence="2">Cellulose-binding Sde182 nucleoside hydrolase-like domain-containing protein</fullName>
    </recommendedName>
</protein>
<reference evidence="3" key="1">
    <citation type="submission" date="2021-06" db="EMBL/GenBank/DDBJ databases">
        <title>Comparative genomics, transcriptomics and evolutionary studies reveal genomic signatures of adaptation to plant cell wall in hemibiotrophic fungi.</title>
        <authorList>
            <consortium name="DOE Joint Genome Institute"/>
            <person name="Baroncelli R."/>
            <person name="Diaz J.F."/>
            <person name="Benocci T."/>
            <person name="Peng M."/>
            <person name="Battaglia E."/>
            <person name="Haridas S."/>
            <person name="Andreopoulos W."/>
            <person name="Labutti K."/>
            <person name="Pangilinan J."/>
            <person name="Floch G.L."/>
            <person name="Makela M.R."/>
            <person name="Henrissat B."/>
            <person name="Grigoriev I.V."/>
            <person name="Crouch J.A."/>
            <person name="De Vries R.P."/>
            <person name="Sukno S.A."/>
            <person name="Thon M.R."/>
        </authorList>
    </citation>
    <scope>NUCLEOTIDE SEQUENCE</scope>
    <source>
        <strain evidence="3">CBS 193.32</strain>
    </source>
</reference>
<evidence type="ECO:0000256" key="1">
    <source>
        <dbReference type="SAM" id="MobiDB-lite"/>
    </source>
</evidence>
<evidence type="ECO:0000313" key="4">
    <source>
        <dbReference type="Proteomes" id="UP001224890"/>
    </source>
</evidence>
<keyword evidence="4" id="KW-1185">Reference proteome</keyword>
<dbReference type="Gene3D" id="3.90.245.10">
    <property type="entry name" value="Ribonucleoside hydrolase-like"/>
    <property type="match status" value="1"/>
</dbReference>
<dbReference type="RefSeq" id="XP_060425252.1">
    <property type="nucleotide sequence ID" value="XM_060566619.1"/>
</dbReference>
<dbReference type="AlphaFoldDB" id="A0AAJ0ADK3"/>
<dbReference type="Proteomes" id="UP001224890">
    <property type="component" value="Unassembled WGS sequence"/>
</dbReference>
<feature type="region of interest" description="Disordered" evidence="1">
    <location>
        <begin position="76"/>
        <end position="98"/>
    </location>
</feature>
<evidence type="ECO:0000313" key="3">
    <source>
        <dbReference type="EMBL" id="KAK1671249.1"/>
    </source>
</evidence>